<comment type="caution">
    <text evidence="2">The sequence shown here is derived from an EMBL/GenBank/DDBJ whole genome shotgun (WGS) entry which is preliminary data.</text>
</comment>
<dbReference type="Proteomes" id="UP000813423">
    <property type="component" value="Unassembled WGS sequence"/>
</dbReference>
<evidence type="ECO:0000313" key="2">
    <source>
        <dbReference type="EMBL" id="KAH1905367.1"/>
    </source>
</evidence>
<accession>A0A9P8NGA0</accession>
<feature type="compositionally biased region" description="Acidic residues" evidence="1">
    <location>
        <begin position="244"/>
        <end position="272"/>
    </location>
</feature>
<feature type="region of interest" description="Disordered" evidence="1">
    <location>
        <begin position="1"/>
        <end position="25"/>
    </location>
</feature>
<name>A0A9P8NGA0_ASPFM</name>
<protein>
    <recommendedName>
        <fullName evidence="4">HNH nuclease domain-containing protein</fullName>
    </recommendedName>
</protein>
<feature type="compositionally biased region" description="Basic and acidic residues" evidence="1">
    <location>
        <begin position="226"/>
        <end position="243"/>
    </location>
</feature>
<gene>
    <name evidence="2" type="ORF">KXV57_005989</name>
</gene>
<feature type="compositionally biased region" description="Basic and acidic residues" evidence="1">
    <location>
        <begin position="285"/>
        <end position="304"/>
    </location>
</feature>
<dbReference type="AlphaFoldDB" id="A0A9P8NGA0"/>
<dbReference type="EMBL" id="JAIBSC010000041">
    <property type="protein sequence ID" value="KAH1905367.1"/>
    <property type="molecule type" value="Genomic_DNA"/>
</dbReference>
<evidence type="ECO:0000313" key="3">
    <source>
        <dbReference type="Proteomes" id="UP000813423"/>
    </source>
</evidence>
<proteinExistence type="predicted"/>
<reference evidence="2" key="1">
    <citation type="submission" date="2021-08" db="EMBL/GenBank/DDBJ databases">
        <title>Global Aspergillus fumigatus from environmental and clinical sources.</title>
        <authorList>
            <person name="Barber A."/>
            <person name="Sae-Ong T."/>
        </authorList>
    </citation>
    <scope>NUCLEOTIDE SEQUENCE</scope>
    <source>
        <strain evidence="2">NRZ-2016-071</strain>
    </source>
</reference>
<evidence type="ECO:0000256" key="1">
    <source>
        <dbReference type="SAM" id="MobiDB-lite"/>
    </source>
</evidence>
<evidence type="ECO:0008006" key="4">
    <source>
        <dbReference type="Google" id="ProtNLM"/>
    </source>
</evidence>
<feature type="region of interest" description="Disordered" evidence="1">
    <location>
        <begin position="226"/>
        <end position="306"/>
    </location>
</feature>
<organism evidence="2 3">
    <name type="scientific">Aspergillus fumigatus</name>
    <name type="common">Neosartorya fumigata</name>
    <dbReference type="NCBI Taxonomy" id="746128"/>
    <lineage>
        <taxon>Eukaryota</taxon>
        <taxon>Fungi</taxon>
        <taxon>Dikarya</taxon>
        <taxon>Ascomycota</taxon>
        <taxon>Pezizomycotina</taxon>
        <taxon>Eurotiomycetes</taxon>
        <taxon>Eurotiomycetidae</taxon>
        <taxon>Eurotiales</taxon>
        <taxon>Aspergillaceae</taxon>
        <taxon>Aspergillus</taxon>
        <taxon>Aspergillus subgen. Fumigati</taxon>
    </lineage>
</organism>
<sequence length="331" mass="37987">MASKSNRMPPPPPPRPSSSKNSTVISGSFPSHVKEKMKRMSEECWSCGATKIQIAHVLGKADGATKFLEERGLINFDPLSMMNAVGLCPTCHAYYHDALDPLFFFVPSDLDFFIRFELRDRIRRQGDIAKRRVPLAHEYARYQYRQGKITDVAQGGQYTRVYLDDTPWAQSTQAPKQWHGAPLPTIRKAIGALGSPRIGRVPQDMVMKLTILRDLYYLDDEEEAERRYQLQRPSQDDDYHYQDSDEGDDDNGKEEEEEEDEDADDDDDDETEPGTKGGKRCPKWTKQEARYPKRQRQRESRFEWDLGPDATAEDAIRKFGPVLLGPGRRLK</sequence>